<dbReference type="STRING" id="7260.B4MQU4"/>
<keyword evidence="7" id="KW-0175">Coiled coil</keyword>
<feature type="compositionally biased region" description="Low complexity" evidence="8">
    <location>
        <begin position="596"/>
        <end position="606"/>
    </location>
</feature>
<feature type="compositionally biased region" description="Basic and acidic residues" evidence="8">
    <location>
        <begin position="709"/>
        <end position="721"/>
    </location>
</feature>
<dbReference type="InParanoid" id="B4MQU4"/>
<dbReference type="eggNOG" id="KOG4343">
    <property type="taxonomic scope" value="Eukaryota"/>
</dbReference>
<dbReference type="EMBL" id="CH963849">
    <property type="protein sequence ID" value="EDW74483.1"/>
    <property type="molecule type" value="Genomic_DNA"/>
</dbReference>
<dbReference type="HOGENOM" id="CLU_017371_0_0_1"/>
<sequence>MDIDDCFYNDLSLLVDSQNDYGITSNALDELIDSTVSNLDSSLDLNTFIPQPQQQASVLQQSKHFFPDLYQTSLPTTNHDLDFSLDGLSPFSSPTSTVERTPSTSSGEGSENFDDFLNFLNDDNNKLACDSLLEDFKQERNTPSPTGSYSSSTGSSTGSSTSGVHSDNSDTPQIKSLDHIDIESATHHTQFRPLQQNHQESSILINKPLLLTADSAPALPKTITTNAQQTNPKHNICLSTKTAKLTPVSTVLPAVAAGCINVSAQTQFKAQKANPNSKPISVEASTASSSAKPKTIFLSAQDYKALLQKMNSNNAKGAKIDGSVNTHAPKIVMKNFNGKIIGTSNTVDQTARIIKTHESVSPLPNSGRVNTIPSPAATTTNSNKRFKGMIDEKMYKKQQRMIKNRESASLSRKKKKEYVVSLESQINKLEKENYTLKGENGTLRNQLVAFARTCRCRNGNASEFVLNSLNAAVKGEQQEHVKIAPKPKCSSHRMNATTVKKNVAVLFAMAFMVTLNAGNFQSYLNNQLMEEDGVLQETIVPEASSTGRRLLWVETEEEYNENLNRSKRQLDELVVPPLHFLHPTKRGNTINDQESKNYSNKSNLNNNAITEPPPLVYPTIPKCNGNCNKSNSIGNQTEYTRIADNLQKWANGNDYFNLSMNSNFGNEPDKHNPHGFKLSRDYLEFKPDIERHQGKRKRYMEYSDYSTDMEKDDKEKKETMETNRSGETFNNKTKNIPLFNVIKRQDDTLYVLSFNMDHIMLPASSYNKGNRPKMSLLLPTGDHTPSGDIMLMQVDCEVFNTKELELKSHMIPPQLRSNFSKWHQPNMTRFTQTEEGSTAFNETDSNKLFDKLPKKYEKPRVRTFFMMGPKNQAAAAASQEKPRLVKFNSSMINNSNSSIKGPASASFNDRKRETVQFKQNP</sequence>
<dbReference type="PANTHER" id="PTHR46164">
    <property type="entry name" value="ATF6, ISOFORM C"/>
    <property type="match status" value="1"/>
</dbReference>
<name>B4MQU4_DROWI</name>
<dbReference type="Proteomes" id="UP000007798">
    <property type="component" value="Unassembled WGS sequence"/>
</dbReference>
<organism evidence="11">
    <name type="scientific">Drosophila willistoni</name>
    <name type="common">Fruit fly</name>
    <dbReference type="NCBI Taxonomy" id="7260"/>
    <lineage>
        <taxon>Eukaryota</taxon>
        <taxon>Metazoa</taxon>
        <taxon>Ecdysozoa</taxon>
        <taxon>Arthropoda</taxon>
        <taxon>Hexapoda</taxon>
        <taxon>Insecta</taxon>
        <taxon>Pterygota</taxon>
        <taxon>Neoptera</taxon>
        <taxon>Endopterygota</taxon>
        <taxon>Diptera</taxon>
        <taxon>Brachycera</taxon>
        <taxon>Muscomorpha</taxon>
        <taxon>Ephydroidea</taxon>
        <taxon>Drosophilidae</taxon>
        <taxon>Drosophila</taxon>
        <taxon>Sophophora</taxon>
    </lineage>
</organism>
<dbReference type="GO" id="GO:0000978">
    <property type="term" value="F:RNA polymerase II cis-regulatory region sequence-specific DNA binding"/>
    <property type="evidence" value="ECO:0007669"/>
    <property type="project" value="TreeGrafter"/>
</dbReference>
<evidence type="ECO:0000259" key="9">
    <source>
        <dbReference type="PROSITE" id="PS50217"/>
    </source>
</evidence>
<feature type="region of interest" description="Disordered" evidence="8">
    <location>
        <begin position="584"/>
        <end position="606"/>
    </location>
</feature>
<feature type="region of interest" description="Disordered" evidence="8">
    <location>
        <begin position="709"/>
        <end position="728"/>
    </location>
</feature>
<evidence type="ECO:0000313" key="10">
    <source>
        <dbReference type="EMBL" id="EDW74483.1"/>
    </source>
</evidence>
<dbReference type="InterPro" id="IPR004827">
    <property type="entry name" value="bZIP"/>
</dbReference>
<feature type="compositionally biased region" description="Polar residues" evidence="8">
    <location>
        <begin position="362"/>
        <end position="382"/>
    </location>
</feature>
<dbReference type="GO" id="GO:0030968">
    <property type="term" value="P:endoplasmic reticulum unfolded protein response"/>
    <property type="evidence" value="ECO:0007669"/>
    <property type="project" value="TreeGrafter"/>
</dbReference>
<keyword evidence="5" id="KW-0804">Transcription</keyword>
<comment type="similarity">
    <text evidence="2">Belongs to the bZIP family. ATF subfamily.</text>
</comment>
<dbReference type="SUPFAM" id="SSF57959">
    <property type="entry name" value="Leucine zipper domain"/>
    <property type="match status" value="1"/>
</dbReference>
<dbReference type="Gene3D" id="1.20.5.170">
    <property type="match status" value="1"/>
</dbReference>
<dbReference type="GO" id="GO:0016020">
    <property type="term" value="C:membrane"/>
    <property type="evidence" value="ECO:0007669"/>
    <property type="project" value="UniProtKB-SubCell"/>
</dbReference>
<reference evidence="10 11" key="1">
    <citation type="journal article" date="2007" name="Nature">
        <title>Evolution of genes and genomes on the Drosophila phylogeny.</title>
        <authorList>
            <consortium name="Drosophila 12 Genomes Consortium"/>
            <person name="Clark A.G."/>
            <person name="Eisen M.B."/>
            <person name="Smith D.R."/>
            <person name="Bergman C.M."/>
            <person name="Oliver B."/>
            <person name="Markow T.A."/>
            <person name="Kaufman T.C."/>
            <person name="Kellis M."/>
            <person name="Gelbart W."/>
            <person name="Iyer V.N."/>
            <person name="Pollard D.A."/>
            <person name="Sackton T.B."/>
            <person name="Larracuente A.M."/>
            <person name="Singh N.D."/>
            <person name="Abad J.P."/>
            <person name="Abt D.N."/>
            <person name="Adryan B."/>
            <person name="Aguade M."/>
            <person name="Akashi H."/>
            <person name="Anderson W.W."/>
            <person name="Aquadro C.F."/>
            <person name="Ardell D.H."/>
            <person name="Arguello R."/>
            <person name="Artieri C.G."/>
            <person name="Barbash D.A."/>
            <person name="Barker D."/>
            <person name="Barsanti P."/>
            <person name="Batterham P."/>
            <person name="Batzoglou S."/>
            <person name="Begun D."/>
            <person name="Bhutkar A."/>
            <person name="Blanco E."/>
            <person name="Bosak S.A."/>
            <person name="Bradley R.K."/>
            <person name="Brand A.D."/>
            <person name="Brent M.R."/>
            <person name="Brooks A.N."/>
            <person name="Brown R.H."/>
            <person name="Butlin R.K."/>
            <person name="Caggese C."/>
            <person name="Calvi B.R."/>
            <person name="Bernardo de Carvalho A."/>
            <person name="Caspi A."/>
            <person name="Castrezana S."/>
            <person name="Celniker S.E."/>
            <person name="Chang J.L."/>
            <person name="Chapple C."/>
            <person name="Chatterji S."/>
            <person name="Chinwalla A."/>
            <person name="Civetta A."/>
            <person name="Clifton S.W."/>
            <person name="Comeron J.M."/>
            <person name="Costello J.C."/>
            <person name="Coyne J.A."/>
            <person name="Daub J."/>
            <person name="David R.G."/>
            <person name="Delcher A.L."/>
            <person name="Delehaunty K."/>
            <person name="Do C.B."/>
            <person name="Ebling H."/>
            <person name="Edwards K."/>
            <person name="Eickbush T."/>
            <person name="Evans J.D."/>
            <person name="Filipski A."/>
            <person name="Findeiss S."/>
            <person name="Freyhult E."/>
            <person name="Fulton L."/>
            <person name="Fulton R."/>
            <person name="Garcia A.C."/>
            <person name="Gardiner A."/>
            <person name="Garfield D.A."/>
            <person name="Garvin B.E."/>
            <person name="Gibson G."/>
            <person name="Gilbert D."/>
            <person name="Gnerre S."/>
            <person name="Godfrey J."/>
            <person name="Good R."/>
            <person name="Gotea V."/>
            <person name="Gravely B."/>
            <person name="Greenberg A.J."/>
            <person name="Griffiths-Jones S."/>
            <person name="Gross S."/>
            <person name="Guigo R."/>
            <person name="Gustafson E.A."/>
            <person name="Haerty W."/>
            <person name="Hahn M.W."/>
            <person name="Halligan D.L."/>
            <person name="Halpern A.L."/>
            <person name="Halter G.M."/>
            <person name="Han M.V."/>
            <person name="Heger A."/>
            <person name="Hillier L."/>
            <person name="Hinrichs A.S."/>
            <person name="Holmes I."/>
            <person name="Hoskins R.A."/>
            <person name="Hubisz M.J."/>
            <person name="Hultmark D."/>
            <person name="Huntley M.A."/>
            <person name="Jaffe D.B."/>
            <person name="Jagadeeshan S."/>
            <person name="Jeck W.R."/>
            <person name="Johnson J."/>
            <person name="Jones C.D."/>
            <person name="Jordan W.C."/>
            <person name="Karpen G.H."/>
            <person name="Kataoka E."/>
            <person name="Keightley P.D."/>
            <person name="Kheradpour P."/>
            <person name="Kirkness E.F."/>
            <person name="Koerich L.B."/>
            <person name="Kristiansen K."/>
            <person name="Kudrna D."/>
            <person name="Kulathinal R.J."/>
            <person name="Kumar S."/>
            <person name="Kwok R."/>
            <person name="Lander E."/>
            <person name="Langley C.H."/>
            <person name="Lapoint R."/>
            <person name="Lazzaro B.P."/>
            <person name="Lee S.J."/>
            <person name="Levesque L."/>
            <person name="Li R."/>
            <person name="Lin C.F."/>
            <person name="Lin M.F."/>
            <person name="Lindblad-Toh K."/>
            <person name="Llopart A."/>
            <person name="Long M."/>
            <person name="Low L."/>
            <person name="Lozovsky E."/>
            <person name="Lu J."/>
            <person name="Luo M."/>
            <person name="Machado C.A."/>
            <person name="Makalowski W."/>
            <person name="Marzo M."/>
            <person name="Matsuda M."/>
            <person name="Matzkin L."/>
            <person name="McAllister B."/>
            <person name="McBride C.S."/>
            <person name="McKernan B."/>
            <person name="McKernan K."/>
            <person name="Mendez-Lago M."/>
            <person name="Minx P."/>
            <person name="Mollenhauer M.U."/>
            <person name="Montooth K."/>
            <person name="Mount S.M."/>
            <person name="Mu X."/>
            <person name="Myers E."/>
            <person name="Negre B."/>
            <person name="Newfeld S."/>
            <person name="Nielsen R."/>
            <person name="Noor M.A."/>
            <person name="O'Grady P."/>
            <person name="Pachter L."/>
            <person name="Papaceit M."/>
            <person name="Parisi M.J."/>
            <person name="Parisi M."/>
            <person name="Parts L."/>
            <person name="Pedersen J.S."/>
            <person name="Pesole G."/>
            <person name="Phillippy A.M."/>
            <person name="Ponting C.P."/>
            <person name="Pop M."/>
            <person name="Porcelli D."/>
            <person name="Powell J.R."/>
            <person name="Prohaska S."/>
            <person name="Pruitt K."/>
            <person name="Puig M."/>
            <person name="Quesneville H."/>
            <person name="Ram K.R."/>
            <person name="Rand D."/>
            <person name="Rasmussen M.D."/>
            <person name="Reed L.K."/>
            <person name="Reenan R."/>
            <person name="Reily A."/>
            <person name="Remington K.A."/>
            <person name="Rieger T.T."/>
            <person name="Ritchie M.G."/>
            <person name="Robin C."/>
            <person name="Rogers Y.H."/>
            <person name="Rohde C."/>
            <person name="Rozas J."/>
            <person name="Rubenfield M.J."/>
            <person name="Ruiz A."/>
            <person name="Russo S."/>
            <person name="Salzberg S.L."/>
            <person name="Sanchez-Gracia A."/>
            <person name="Saranga D.J."/>
            <person name="Sato H."/>
            <person name="Schaeffer S.W."/>
            <person name="Schatz M.C."/>
            <person name="Schlenke T."/>
            <person name="Schwartz R."/>
            <person name="Segarra C."/>
            <person name="Singh R.S."/>
            <person name="Sirot L."/>
            <person name="Sirota M."/>
            <person name="Sisneros N.B."/>
            <person name="Smith C.D."/>
            <person name="Smith T.F."/>
            <person name="Spieth J."/>
            <person name="Stage D.E."/>
            <person name="Stark A."/>
            <person name="Stephan W."/>
            <person name="Strausberg R.L."/>
            <person name="Strempel S."/>
            <person name="Sturgill D."/>
            <person name="Sutton G."/>
            <person name="Sutton G.G."/>
            <person name="Tao W."/>
            <person name="Teichmann S."/>
            <person name="Tobari Y.N."/>
            <person name="Tomimura Y."/>
            <person name="Tsolas J.M."/>
            <person name="Valente V.L."/>
            <person name="Venter E."/>
            <person name="Venter J.C."/>
            <person name="Vicario S."/>
            <person name="Vieira F.G."/>
            <person name="Vilella A.J."/>
            <person name="Villasante A."/>
            <person name="Walenz B."/>
            <person name="Wang J."/>
            <person name="Wasserman M."/>
            <person name="Watts T."/>
            <person name="Wilson D."/>
            <person name="Wilson R.K."/>
            <person name="Wing R.A."/>
            <person name="Wolfner M.F."/>
            <person name="Wong A."/>
            <person name="Wong G.K."/>
            <person name="Wu C.I."/>
            <person name="Wu G."/>
            <person name="Yamamoto D."/>
            <person name="Yang H.P."/>
            <person name="Yang S.P."/>
            <person name="Yorke J.A."/>
            <person name="Yoshida K."/>
            <person name="Zdobnov E."/>
            <person name="Zhang P."/>
            <person name="Zhang Y."/>
            <person name="Zimin A.V."/>
            <person name="Baldwin J."/>
            <person name="Abdouelleil A."/>
            <person name="Abdulkadir J."/>
            <person name="Abebe A."/>
            <person name="Abera B."/>
            <person name="Abreu J."/>
            <person name="Acer S.C."/>
            <person name="Aftuck L."/>
            <person name="Alexander A."/>
            <person name="An P."/>
            <person name="Anderson E."/>
            <person name="Anderson S."/>
            <person name="Arachi H."/>
            <person name="Azer M."/>
            <person name="Bachantsang P."/>
            <person name="Barry A."/>
            <person name="Bayul T."/>
            <person name="Berlin A."/>
            <person name="Bessette D."/>
            <person name="Bloom T."/>
            <person name="Blye J."/>
            <person name="Boguslavskiy L."/>
            <person name="Bonnet C."/>
            <person name="Boukhgalter B."/>
            <person name="Bourzgui I."/>
            <person name="Brown A."/>
            <person name="Cahill P."/>
            <person name="Channer S."/>
            <person name="Cheshatsang Y."/>
            <person name="Chuda L."/>
            <person name="Citroen M."/>
            <person name="Collymore A."/>
            <person name="Cooke P."/>
            <person name="Costello M."/>
            <person name="D'Aco K."/>
            <person name="Daza R."/>
            <person name="De Haan G."/>
            <person name="DeGray S."/>
            <person name="DeMaso C."/>
            <person name="Dhargay N."/>
            <person name="Dooley K."/>
            <person name="Dooley E."/>
            <person name="Doricent M."/>
            <person name="Dorje P."/>
            <person name="Dorjee K."/>
            <person name="Dupes A."/>
            <person name="Elong R."/>
            <person name="Falk J."/>
            <person name="Farina A."/>
            <person name="Faro S."/>
            <person name="Ferguson D."/>
            <person name="Fisher S."/>
            <person name="Foley C.D."/>
            <person name="Franke A."/>
            <person name="Friedrich D."/>
            <person name="Gadbois L."/>
            <person name="Gearin G."/>
            <person name="Gearin C.R."/>
            <person name="Giannoukos G."/>
            <person name="Goode T."/>
            <person name="Graham J."/>
            <person name="Grandbois E."/>
            <person name="Grewal S."/>
            <person name="Gyaltsen K."/>
            <person name="Hafez N."/>
            <person name="Hagos B."/>
            <person name="Hall J."/>
            <person name="Henson C."/>
            <person name="Hollinger A."/>
            <person name="Honan T."/>
            <person name="Huard M.D."/>
            <person name="Hughes L."/>
            <person name="Hurhula B."/>
            <person name="Husby M.E."/>
            <person name="Kamat A."/>
            <person name="Kanga B."/>
            <person name="Kashin S."/>
            <person name="Khazanovich D."/>
            <person name="Kisner P."/>
            <person name="Lance K."/>
            <person name="Lara M."/>
            <person name="Lee W."/>
            <person name="Lennon N."/>
            <person name="Letendre F."/>
            <person name="LeVine R."/>
            <person name="Lipovsky A."/>
            <person name="Liu X."/>
            <person name="Liu J."/>
            <person name="Liu S."/>
            <person name="Lokyitsang T."/>
            <person name="Lokyitsang Y."/>
            <person name="Lubonja R."/>
            <person name="Lui A."/>
            <person name="MacDonald P."/>
            <person name="Magnisalis V."/>
            <person name="Maru K."/>
            <person name="Matthews C."/>
            <person name="McCusker W."/>
            <person name="McDonough S."/>
            <person name="Mehta T."/>
            <person name="Meldrim J."/>
            <person name="Meneus L."/>
            <person name="Mihai O."/>
            <person name="Mihalev A."/>
            <person name="Mihova T."/>
            <person name="Mittelman R."/>
            <person name="Mlenga V."/>
            <person name="Montmayeur A."/>
            <person name="Mulrain L."/>
            <person name="Navidi A."/>
            <person name="Naylor J."/>
            <person name="Negash T."/>
            <person name="Nguyen T."/>
            <person name="Nguyen N."/>
            <person name="Nicol R."/>
            <person name="Norbu C."/>
            <person name="Norbu N."/>
            <person name="Novod N."/>
            <person name="O'Neill B."/>
            <person name="Osman S."/>
            <person name="Markiewicz E."/>
            <person name="Oyono O.L."/>
            <person name="Patti C."/>
            <person name="Phunkhang P."/>
            <person name="Pierre F."/>
            <person name="Priest M."/>
            <person name="Raghuraman S."/>
            <person name="Rege F."/>
            <person name="Reyes R."/>
            <person name="Rise C."/>
            <person name="Rogov P."/>
            <person name="Ross K."/>
            <person name="Ryan E."/>
            <person name="Settipalli S."/>
            <person name="Shea T."/>
            <person name="Sherpa N."/>
            <person name="Shi L."/>
            <person name="Shih D."/>
            <person name="Sparrow T."/>
            <person name="Spaulding J."/>
            <person name="Stalker J."/>
            <person name="Stange-Thomann N."/>
            <person name="Stavropoulos S."/>
            <person name="Stone C."/>
            <person name="Strader C."/>
            <person name="Tesfaye S."/>
            <person name="Thomson T."/>
            <person name="Thoulutsang Y."/>
            <person name="Thoulutsang D."/>
            <person name="Topham K."/>
            <person name="Topping I."/>
            <person name="Tsamla T."/>
            <person name="Vassiliev H."/>
            <person name="Vo A."/>
            <person name="Wangchuk T."/>
            <person name="Wangdi T."/>
            <person name="Weiand M."/>
            <person name="Wilkinson J."/>
            <person name="Wilson A."/>
            <person name="Yadav S."/>
            <person name="Young G."/>
            <person name="Yu Q."/>
            <person name="Zembek L."/>
            <person name="Zhong D."/>
            <person name="Zimmer A."/>
            <person name="Zwirko Z."/>
            <person name="Jaffe D.B."/>
            <person name="Alvarez P."/>
            <person name="Brockman W."/>
            <person name="Butler J."/>
            <person name="Chin C."/>
            <person name="Gnerre S."/>
            <person name="Grabherr M."/>
            <person name="Kleber M."/>
            <person name="Mauceli E."/>
            <person name="MacCallum I."/>
        </authorList>
    </citation>
    <scope>NUCLEOTIDE SEQUENCE [LARGE SCALE GENOMIC DNA]</scope>
    <source>
        <strain evidence="11">Tucson 14030-0811.24</strain>
    </source>
</reference>
<dbReference type="InterPro" id="IPR051882">
    <property type="entry name" value="ATF_bZIP_TF"/>
</dbReference>
<accession>B4MQU4</accession>
<dbReference type="GO" id="GO:0005634">
    <property type="term" value="C:nucleus"/>
    <property type="evidence" value="ECO:0007669"/>
    <property type="project" value="TreeGrafter"/>
</dbReference>
<dbReference type="FunCoup" id="B4MQU4">
    <property type="interactions" value="728"/>
</dbReference>
<dbReference type="PANTHER" id="PTHR46164:SF3">
    <property type="entry name" value="ATF6, ISOFORM C"/>
    <property type="match status" value="1"/>
</dbReference>
<feature type="compositionally biased region" description="Low complexity" evidence="8">
    <location>
        <begin position="142"/>
        <end position="163"/>
    </location>
</feature>
<evidence type="ECO:0000256" key="7">
    <source>
        <dbReference type="SAM" id="Coils"/>
    </source>
</evidence>
<evidence type="ECO:0000256" key="8">
    <source>
        <dbReference type="SAM" id="MobiDB-lite"/>
    </source>
</evidence>
<feature type="region of interest" description="Disordered" evidence="8">
    <location>
        <begin position="360"/>
        <end position="382"/>
    </location>
</feature>
<feature type="region of interest" description="Disordered" evidence="8">
    <location>
        <begin position="91"/>
        <end position="117"/>
    </location>
</feature>
<dbReference type="Pfam" id="PF00170">
    <property type="entry name" value="bZIP_1"/>
    <property type="match status" value="1"/>
</dbReference>
<evidence type="ECO:0000256" key="4">
    <source>
        <dbReference type="ARBA" id="ARBA00023125"/>
    </source>
</evidence>
<keyword evidence="4" id="KW-0238">DNA-binding</keyword>
<feature type="domain" description="BZIP" evidence="9">
    <location>
        <begin position="394"/>
        <end position="447"/>
    </location>
</feature>
<evidence type="ECO:0000256" key="1">
    <source>
        <dbReference type="ARBA" id="ARBA00004167"/>
    </source>
</evidence>
<dbReference type="PRINTS" id="PR00041">
    <property type="entry name" value="LEUZIPPRCREB"/>
</dbReference>
<keyword evidence="11" id="KW-1185">Reference proteome</keyword>
<evidence type="ECO:0000256" key="6">
    <source>
        <dbReference type="ARBA" id="ARBA00023242"/>
    </source>
</evidence>
<keyword evidence="6" id="KW-0539">Nucleus</keyword>
<dbReference type="KEGG" id="dwi:6640571"/>
<dbReference type="PROSITE" id="PS50217">
    <property type="entry name" value="BZIP"/>
    <property type="match status" value="1"/>
</dbReference>
<feature type="compositionally biased region" description="Polar residues" evidence="8">
    <location>
        <begin position="91"/>
        <end position="109"/>
    </location>
</feature>
<dbReference type="PhylomeDB" id="B4MQU4"/>
<feature type="compositionally biased region" description="Polar residues" evidence="8">
    <location>
        <begin position="164"/>
        <end position="174"/>
    </location>
</feature>
<evidence type="ECO:0000256" key="3">
    <source>
        <dbReference type="ARBA" id="ARBA00023015"/>
    </source>
</evidence>
<dbReference type="OrthoDB" id="644067at2759"/>
<evidence type="ECO:0000256" key="2">
    <source>
        <dbReference type="ARBA" id="ARBA00009050"/>
    </source>
</evidence>
<dbReference type="CDD" id="cd14700">
    <property type="entry name" value="bZIP_ATF6"/>
    <property type="match status" value="1"/>
</dbReference>
<evidence type="ECO:0000256" key="5">
    <source>
        <dbReference type="ARBA" id="ARBA00023163"/>
    </source>
</evidence>
<dbReference type="AlphaFoldDB" id="B4MQU4"/>
<protein>
    <submittedName>
        <fullName evidence="10">GK21942</fullName>
    </submittedName>
</protein>
<evidence type="ECO:0000313" key="11">
    <source>
        <dbReference type="Proteomes" id="UP000007798"/>
    </source>
</evidence>
<gene>
    <name evidence="10" type="primary">Dwil\GK21942</name>
    <name evidence="10" type="ORF">Dwil_GK21942</name>
</gene>
<dbReference type="OMA" id="FMVGPKN"/>
<feature type="coiled-coil region" evidence="7">
    <location>
        <begin position="412"/>
        <end position="446"/>
    </location>
</feature>
<dbReference type="SMART" id="SM00338">
    <property type="entry name" value="BRLZ"/>
    <property type="match status" value="1"/>
</dbReference>
<comment type="subcellular location">
    <subcellularLocation>
        <location evidence="1">Membrane</location>
        <topology evidence="1">Single-pass membrane protein</topology>
    </subcellularLocation>
</comment>
<feature type="region of interest" description="Disordered" evidence="8">
    <location>
        <begin position="138"/>
        <end position="174"/>
    </location>
</feature>
<dbReference type="GO" id="GO:0000981">
    <property type="term" value="F:DNA-binding transcription factor activity, RNA polymerase II-specific"/>
    <property type="evidence" value="ECO:0007669"/>
    <property type="project" value="TreeGrafter"/>
</dbReference>
<dbReference type="InterPro" id="IPR046347">
    <property type="entry name" value="bZIP_sf"/>
</dbReference>
<proteinExistence type="inferred from homology"/>
<keyword evidence="3" id="KW-0805">Transcription regulation</keyword>
<feature type="region of interest" description="Disordered" evidence="8">
    <location>
        <begin position="892"/>
        <end position="921"/>
    </location>
</feature>